<reference evidence="7 8" key="2">
    <citation type="submission" date="2019-01" db="EMBL/GenBank/DDBJ databases">
        <title>Tautonia sociabilis, a novel thermotolerant planctomycete of Isosphaeraceae family, isolated from a 4000 m deep subterranean habitat.</title>
        <authorList>
            <person name="Kovaleva O.L."/>
            <person name="Elcheninov A.G."/>
            <person name="Van Heerden E."/>
            <person name="Toshchakov S.V."/>
            <person name="Novikov A."/>
            <person name="Bonch-Osmolovskaya E.A."/>
            <person name="Kublanov I.V."/>
        </authorList>
    </citation>
    <scope>NUCLEOTIDE SEQUENCE [LARGE SCALE GENOMIC DNA]</scope>
    <source>
        <strain evidence="7 8">GM2012</strain>
    </source>
</reference>
<feature type="region of interest" description="Disordered" evidence="5">
    <location>
        <begin position="423"/>
        <end position="445"/>
    </location>
</feature>
<evidence type="ECO:0000256" key="5">
    <source>
        <dbReference type="SAM" id="MobiDB-lite"/>
    </source>
</evidence>
<reference evidence="7 8" key="1">
    <citation type="submission" date="2018-12" db="EMBL/GenBank/DDBJ databases">
        <authorList>
            <person name="Toschakov S.V."/>
        </authorList>
    </citation>
    <scope>NUCLEOTIDE SEQUENCE [LARGE SCALE GENOMIC DNA]</scope>
    <source>
        <strain evidence="7 8">GM2012</strain>
    </source>
</reference>
<gene>
    <name evidence="7" type="ORF">TsocGM_18395</name>
</gene>
<dbReference type="PROSITE" id="PS51007">
    <property type="entry name" value="CYTC"/>
    <property type="match status" value="1"/>
</dbReference>
<dbReference type="OrthoDB" id="9805202at2"/>
<dbReference type="RefSeq" id="WP_126726925.1">
    <property type="nucleotide sequence ID" value="NZ_RYZH01000039.1"/>
</dbReference>
<evidence type="ECO:0000256" key="4">
    <source>
        <dbReference type="PROSITE-ProRule" id="PRU00433"/>
    </source>
</evidence>
<evidence type="ECO:0000313" key="8">
    <source>
        <dbReference type="Proteomes" id="UP000280296"/>
    </source>
</evidence>
<dbReference type="Proteomes" id="UP000280296">
    <property type="component" value="Unassembled WGS sequence"/>
</dbReference>
<dbReference type="InterPro" id="IPR051395">
    <property type="entry name" value="Cytochrome_c_Peroxidase/MauG"/>
</dbReference>
<sequence>MRESGLTRSRRRAGIAMAGAAVLALGWLARPTVPVLRGPRASAERKAEGKALFVRQWLPHDPMAGGDGLGPVFNGRSCVECHAQGGVGGGGGNEHNVLAFEALPSYDRPEVQGGLVHRFAVANHYIEDVADLDRLFPTIPDAITISNGCYVVTRDFEPVKTERVNATALFGAGWVDRIPSRSIVRRNLATAIKAIGRELQSDFDTMPPGRYRVLPDGRIGKFGWKAQFATLEEFVAAACANELGLGTPHRPQAKPRVELPYPDVPPDLDRSQFRSLVAFVDTLPRPEEVSPADPNARAEAERGRMLFDRIGCAVCHVPDLGGVAGVYSDFLLHRLVDRKGTYRQTLADVPLPREHPDPEEWKTPPLWGVADSAPYFHDGASPTLEEAIRRHRGDASPVTKAFDRLGADDQRAVIRFLETLRAPSDAEEAPEPLGPEGGVSVAMGR</sequence>
<dbReference type="PANTHER" id="PTHR30600">
    <property type="entry name" value="CYTOCHROME C PEROXIDASE-RELATED"/>
    <property type="match status" value="1"/>
</dbReference>
<evidence type="ECO:0000256" key="1">
    <source>
        <dbReference type="ARBA" id="ARBA00022617"/>
    </source>
</evidence>
<dbReference type="EMBL" id="RYZH01000039">
    <property type="protein sequence ID" value="RUL85549.1"/>
    <property type="molecule type" value="Genomic_DNA"/>
</dbReference>
<dbReference type="GO" id="GO:0009055">
    <property type="term" value="F:electron transfer activity"/>
    <property type="evidence" value="ECO:0007669"/>
    <property type="project" value="InterPro"/>
</dbReference>
<dbReference type="GO" id="GO:0046872">
    <property type="term" value="F:metal ion binding"/>
    <property type="evidence" value="ECO:0007669"/>
    <property type="project" value="UniProtKB-KW"/>
</dbReference>
<comment type="caution">
    <text evidence="7">The sequence shown here is derived from an EMBL/GenBank/DDBJ whole genome shotgun (WGS) entry which is preliminary data.</text>
</comment>
<name>A0A432MG72_9BACT</name>
<evidence type="ECO:0000259" key="6">
    <source>
        <dbReference type="PROSITE" id="PS51007"/>
    </source>
</evidence>
<accession>A0A432MG72</accession>
<evidence type="ECO:0000256" key="2">
    <source>
        <dbReference type="ARBA" id="ARBA00022723"/>
    </source>
</evidence>
<keyword evidence="3 4" id="KW-0408">Iron</keyword>
<dbReference type="InterPro" id="IPR009056">
    <property type="entry name" value="Cyt_c-like_dom"/>
</dbReference>
<keyword evidence="8" id="KW-1185">Reference proteome</keyword>
<dbReference type="InterPro" id="IPR010538">
    <property type="entry name" value="DHOR"/>
</dbReference>
<dbReference type="SUPFAM" id="SSF46626">
    <property type="entry name" value="Cytochrome c"/>
    <property type="match status" value="2"/>
</dbReference>
<dbReference type="PANTHER" id="PTHR30600:SF4">
    <property type="entry name" value="CYTOCHROME C DOMAIN-CONTAINING PROTEIN"/>
    <property type="match status" value="1"/>
</dbReference>
<dbReference type="AlphaFoldDB" id="A0A432MG72"/>
<keyword evidence="1 4" id="KW-0349">Heme</keyword>
<evidence type="ECO:0000313" key="7">
    <source>
        <dbReference type="EMBL" id="RUL85549.1"/>
    </source>
</evidence>
<dbReference type="GO" id="GO:0004130">
    <property type="term" value="F:cytochrome-c peroxidase activity"/>
    <property type="evidence" value="ECO:0007669"/>
    <property type="project" value="TreeGrafter"/>
</dbReference>
<dbReference type="Pfam" id="PF06537">
    <property type="entry name" value="DHOR"/>
    <property type="match status" value="1"/>
</dbReference>
<feature type="domain" description="Cytochrome c" evidence="6">
    <location>
        <begin position="298"/>
        <end position="421"/>
    </location>
</feature>
<proteinExistence type="predicted"/>
<dbReference type="GO" id="GO:0020037">
    <property type="term" value="F:heme binding"/>
    <property type="evidence" value="ECO:0007669"/>
    <property type="project" value="InterPro"/>
</dbReference>
<dbReference type="InterPro" id="IPR036909">
    <property type="entry name" value="Cyt_c-like_dom_sf"/>
</dbReference>
<protein>
    <submittedName>
        <fullName evidence="7">C-type cytochrome</fullName>
    </submittedName>
</protein>
<organism evidence="7 8">
    <name type="scientific">Tautonia sociabilis</name>
    <dbReference type="NCBI Taxonomy" id="2080755"/>
    <lineage>
        <taxon>Bacteria</taxon>
        <taxon>Pseudomonadati</taxon>
        <taxon>Planctomycetota</taxon>
        <taxon>Planctomycetia</taxon>
        <taxon>Isosphaerales</taxon>
        <taxon>Isosphaeraceae</taxon>
        <taxon>Tautonia</taxon>
    </lineage>
</organism>
<evidence type="ECO:0000256" key="3">
    <source>
        <dbReference type="ARBA" id="ARBA00023004"/>
    </source>
</evidence>
<keyword evidence="2 4" id="KW-0479">Metal-binding</keyword>
<dbReference type="Gene3D" id="1.10.760.10">
    <property type="entry name" value="Cytochrome c-like domain"/>
    <property type="match status" value="1"/>
</dbReference>